<dbReference type="RefSeq" id="WP_016524436.1">
    <property type="nucleotide sequence ID" value="NZ_KE332518.1"/>
</dbReference>
<dbReference type="EMBL" id="ATFF01000002">
    <property type="protein sequence ID" value="EPF32139.1"/>
    <property type="molecule type" value="Genomic_DNA"/>
</dbReference>
<gene>
    <name evidence="2" type="ORF">HMPREF9194_00128</name>
</gene>
<dbReference type="HOGENOM" id="CLU_133861_0_0_12"/>
<dbReference type="STRING" id="1125699.HMPREF9194_00128"/>
<dbReference type="eggNOG" id="ENOG502ZQCQ">
    <property type="taxonomic scope" value="Bacteria"/>
</dbReference>
<proteinExistence type="predicted"/>
<feature type="transmembrane region" description="Helical" evidence="1">
    <location>
        <begin position="6"/>
        <end position="33"/>
    </location>
</feature>
<dbReference type="PATRIC" id="fig|1125699.3.peg.127"/>
<comment type="caution">
    <text evidence="2">The sequence shown here is derived from an EMBL/GenBank/DDBJ whole genome shotgun (WGS) entry which is preliminary data.</text>
</comment>
<name>S3L5U4_TREMA</name>
<dbReference type="OrthoDB" id="361897at2"/>
<organism evidence="2 3">
    <name type="scientific">Treponema maltophilum ATCC 51939</name>
    <dbReference type="NCBI Taxonomy" id="1125699"/>
    <lineage>
        <taxon>Bacteria</taxon>
        <taxon>Pseudomonadati</taxon>
        <taxon>Spirochaetota</taxon>
        <taxon>Spirochaetia</taxon>
        <taxon>Spirochaetales</taxon>
        <taxon>Treponemataceae</taxon>
        <taxon>Treponema</taxon>
    </lineage>
</organism>
<protein>
    <submittedName>
        <fullName evidence="2">Uncharacterized protein</fullName>
    </submittedName>
</protein>
<evidence type="ECO:0000313" key="2">
    <source>
        <dbReference type="EMBL" id="EPF32139.1"/>
    </source>
</evidence>
<evidence type="ECO:0000313" key="3">
    <source>
        <dbReference type="Proteomes" id="UP000014541"/>
    </source>
</evidence>
<sequence>MNILRFIGIAAAVSAALFIFYLFWRFFLTYFYAPRVKNRKPAAKEKTPCPLCGSKLYTGENLVSRVYKTATINDLPCTIHGCPHCYPVPEPGIKRTCPVCHKEVPVEGHLDAHLFTRRTGKKHVHVTGCTECHKKKK</sequence>
<reference evidence="2 3" key="1">
    <citation type="submission" date="2013-04" db="EMBL/GenBank/DDBJ databases">
        <title>The Genome Sequence of Treponema maltophilum ATCC 51939.</title>
        <authorList>
            <consortium name="The Broad Institute Genomics Platform"/>
            <person name="Earl A."/>
            <person name="Ward D."/>
            <person name="Feldgarden M."/>
            <person name="Gevers D."/>
            <person name="Leonetti C."/>
            <person name="Blanton J.M."/>
            <person name="Dewhirst F.E."/>
            <person name="Izard J."/>
            <person name="Walker B."/>
            <person name="Young S."/>
            <person name="Zeng Q."/>
            <person name="Gargeya S."/>
            <person name="Fitzgerald M."/>
            <person name="Haas B."/>
            <person name="Abouelleil A."/>
            <person name="Allen A.W."/>
            <person name="Alvarado L."/>
            <person name="Arachchi H.M."/>
            <person name="Berlin A.M."/>
            <person name="Chapman S.B."/>
            <person name="Gainer-Dewar J."/>
            <person name="Goldberg J."/>
            <person name="Griggs A."/>
            <person name="Gujja S."/>
            <person name="Hansen M."/>
            <person name="Howarth C."/>
            <person name="Imamovic A."/>
            <person name="Ireland A."/>
            <person name="Larimer J."/>
            <person name="McCowan C."/>
            <person name="Murphy C."/>
            <person name="Pearson M."/>
            <person name="Poon T.W."/>
            <person name="Priest M."/>
            <person name="Roberts A."/>
            <person name="Saif S."/>
            <person name="Shea T."/>
            <person name="Sisk P."/>
            <person name="Sykes S."/>
            <person name="Wortman J."/>
            <person name="Nusbaum C."/>
            <person name="Birren B."/>
        </authorList>
    </citation>
    <scope>NUCLEOTIDE SEQUENCE [LARGE SCALE GENOMIC DNA]</scope>
    <source>
        <strain evidence="2 3">ATCC 51939</strain>
    </source>
</reference>
<keyword evidence="3" id="KW-1185">Reference proteome</keyword>
<evidence type="ECO:0000256" key="1">
    <source>
        <dbReference type="SAM" id="Phobius"/>
    </source>
</evidence>
<keyword evidence="1" id="KW-0812">Transmembrane</keyword>
<accession>S3L5U4</accession>
<keyword evidence="1" id="KW-1133">Transmembrane helix</keyword>
<keyword evidence="1" id="KW-0472">Membrane</keyword>
<dbReference type="AlphaFoldDB" id="S3L5U4"/>
<dbReference type="Proteomes" id="UP000014541">
    <property type="component" value="Unassembled WGS sequence"/>
</dbReference>